<accession>A0A4R3IB16</accession>
<dbReference type="Gene3D" id="3.40.50.720">
    <property type="entry name" value="NAD(P)-binding Rossmann-like Domain"/>
    <property type="match status" value="1"/>
</dbReference>
<gene>
    <name evidence="3" type="ORF">BCF53_102200</name>
</gene>
<proteinExistence type="inferred from homology"/>
<dbReference type="OrthoDB" id="109589at2"/>
<dbReference type="InterPro" id="IPR036291">
    <property type="entry name" value="NAD(P)-bd_dom_sf"/>
</dbReference>
<evidence type="ECO:0000256" key="2">
    <source>
        <dbReference type="RuleBase" id="RU000363"/>
    </source>
</evidence>
<dbReference type="PANTHER" id="PTHR43157:SF31">
    <property type="entry name" value="PHOSPHATIDYLINOSITOL-GLYCAN BIOSYNTHESIS CLASS F PROTEIN"/>
    <property type="match status" value="1"/>
</dbReference>
<dbReference type="InterPro" id="IPR002347">
    <property type="entry name" value="SDR_fam"/>
</dbReference>
<dbReference type="GO" id="GO:0016491">
    <property type="term" value="F:oxidoreductase activity"/>
    <property type="evidence" value="ECO:0007669"/>
    <property type="project" value="UniProtKB-KW"/>
</dbReference>
<evidence type="ECO:0000256" key="1">
    <source>
        <dbReference type="ARBA" id="ARBA00023002"/>
    </source>
</evidence>
<dbReference type="SUPFAM" id="SSF51735">
    <property type="entry name" value="NAD(P)-binding Rossmann-fold domains"/>
    <property type="match status" value="1"/>
</dbReference>
<organism evidence="3 4">
    <name type="scientific">Reinekea marinisedimentorum</name>
    <dbReference type="NCBI Taxonomy" id="230495"/>
    <lineage>
        <taxon>Bacteria</taxon>
        <taxon>Pseudomonadati</taxon>
        <taxon>Pseudomonadota</taxon>
        <taxon>Gammaproteobacteria</taxon>
        <taxon>Oceanospirillales</taxon>
        <taxon>Saccharospirillaceae</taxon>
        <taxon>Reinekea</taxon>
    </lineage>
</organism>
<dbReference type="PANTHER" id="PTHR43157">
    <property type="entry name" value="PHOSPHATIDYLINOSITOL-GLYCAN BIOSYNTHESIS CLASS F PROTEIN-RELATED"/>
    <property type="match status" value="1"/>
</dbReference>
<evidence type="ECO:0000313" key="3">
    <source>
        <dbReference type="EMBL" id="TCS43174.1"/>
    </source>
</evidence>
<dbReference type="Proteomes" id="UP000295793">
    <property type="component" value="Unassembled WGS sequence"/>
</dbReference>
<sequence>MNAKTILITGATDGIGRLTAETLLKQGHKVLLHGRSEEKLNAVIEALASYKGQTDAFLADFSSLQSVADMADEVIRKYSSLDVLINNAGIFKTAVTRTDDGLDTRLAVNTVAPFLLTHKLLPILKPGSRVVNLSSAAQGSVDIQGLAGHKTYSDDMAAYAQSKLAITMWTKTLARQLGERGPMIVAVNPASLLGSKMVKQGFGVAGGDLSIGADILCRAALSDEFAQASGKYFDNDSGRFANPHPDALNPELAEQVTATVRQVLKDKVGYQAD</sequence>
<dbReference type="PRINTS" id="PR00080">
    <property type="entry name" value="SDRFAMILY"/>
</dbReference>
<comment type="similarity">
    <text evidence="2">Belongs to the short-chain dehydrogenases/reductases (SDR) family.</text>
</comment>
<comment type="caution">
    <text evidence="3">The sequence shown here is derived from an EMBL/GenBank/DDBJ whole genome shotgun (WGS) entry which is preliminary data.</text>
</comment>
<dbReference type="PROSITE" id="PS00061">
    <property type="entry name" value="ADH_SHORT"/>
    <property type="match status" value="1"/>
</dbReference>
<name>A0A4R3IB16_9GAMM</name>
<dbReference type="EMBL" id="SLZR01000002">
    <property type="protein sequence ID" value="TCS43174.1"/>
    <property type="molecule type" value="Genomic_DNA"/>
</dbReference>
<protein>
    <submittedName>
        <fullName evidence="3">Short subunit dehydrogenase</fullName>
    </submittedName>
</protein>
<dbReference type="Pfam" id="PF00106">
    <property type="entry name" value="adh_short"/>
    <property type="match status" value="1"/>
</dbReference>
<reference evidence="3 4" key="1">
    <citation type="submission" date="2019-03" db="EMBL/GenBank/DDBJ databases">
        <title>Genomic Encyclopedia of Archaeal and Bacterial Type Strains, Phase II (KMG-II): from individual species to whole genera.</title>
        <authorList>
            <person name="Goeker M."/>
        </authorList>
    </citation>
    <scope>NUCLEOTIDE SEQUENCE [LARGE SCALE GENOMIC DNA]</scope>
    <source>
        <strain evidence="3 4">DSM 15388</strain>
    </source>
</reference>
<dbReference type="PRINTS" id="PR00081">
    <property type="entry name" value="GDHRDH"/>
</dbReference>
<dbReference type="InterPro" id="IPR020904">
    <property type="entry name" value="Sc_DH/Rdtase_CS"/>
</dbReference>
<evidence type="ECO:0000313" key="4">
    <source>
        <dbReference type="Proteomes" id="UP000295793"/>
    </source>
</evidence>
<dbReference type="RefSeq" id="WP_132699851.1">
    <property type="nucleotide sequence ID" value="NZ_SLZR01000002.1"/>
</dbReference>
<keyword evidence="1" id="KW-0560">Oxidoreductase</keyword>
<keyword evidence="4" id="KW-1185">Reference proteome</keyword>
<dbReference type="AlphaFoldDB" id="A0A4R3IB16"/>